<accession>A0A438EZC1</accession>
<sequence>MRRMLFAVDSKSFEISMDVFGEKLKGIIVERSKGLTSWIKFGSLSLCCLLEEWRPIVGVSLFQRFVKSWEDGGRKFKLESRANEAGRFLLSFVVDSETKRHCLMFPKGKGILGGWVFLAEKLRSLRVSTRDEPRGSPLSIGQSVELGWPIGSSCYAIQLWWEVQPGVSEVASMIKNGTGKEQEVREDGGGDSHVVCNVEQVQTHGQSTKVVVSCEVGESDLQKRKEGCGGLHDCGRDQTRKFWSSVGVVPPALNLQRFTNEPLMEEASRRDGVIVATTGGSEQGCGLEAVGGAKLGPLRVILADGREVEVSELSGRANGVVEEVIEGVRKGLSKRMWRRGMKWVSHAGIPVAC</sequence>
<organism evidence="1 2">
    <name type="scientific">Vitis vinifera</name>
    <name type="common">Grape</name>
    <dbReference type="NCBI Taxonomy" id="29760"/>
    <lineage>
        <taxon>Eukaryota</taxon>
        <taxon>Viridiplantae</taxon>
        <taxon>Streptophyta</taxon>
        <taxon>Embryophyta</taxon>
        <taxon>Tracheophyta</taxon>
        <taxon>Spermatophyta</taxon>
        <taxon>Magnoliopsida</taxon>
        <taxon>eudicotyledons</taxon>
        <taxon>Gunneridae</taxon>
        <taxon>Pentapetalae</taxon>
        <taxon>rosids</taxon>
        <taxon>Vitales</taxon>
        <taxon>Vitaceae</taxon>
        <taxon>Viteae</taxon>
        <taxon>Vitis</taxon>
    </lineage>
</organism>
<name>A0A438EZC1_VITVI</name>
<gene>
    <name evidence="1" type="ORF">CK203_076653</name>
</gene>
<comment type="caution">
    <text evidence="1">The sequence shown here is derived from an EMBL/GenBank/DDBJ whole genome shotgun (WGS) entry which is preliminary data.</text>
</comment>
<dbReference type="Proteomes" id="UP000288805">
    <property type="component" value="Unassembled WGS sequence"/>
</dbReference>
<dbReference type="AlphaFoldDB" id="A0A438EZC1"/>
<reference evidence="1 2" key="1">
    <citation type="journal article" date="2018" name="PLoS Genet.">
        <title>Population sequencing reveals clonal diversity and ancestral inbreeding in the grapevine cultivar Chardonnay.</title>
        <authorList>
            <person name="Roach M.J."/>
            <person name="Johnson D.L."/>
            <person name="Bohlmann J."/>
            <person name="van Vuuren H.J."/>
            <person name="Jones S.J."/>
            <person name="Pretorius I.S."/>
            <person name="Schmidt S.A."/>
            <person name="Borneman A.R."/>
        </authorList>
    </citation>
    <scope>NUCLEOTIDE SEQUENCE [LARGE SCALE GENOMIC DNA]</scope>
    <source>
        <strain evidence="2">cv. Chardonnay</strain>
        <tissue evidence="1">Leaf</tissue>
    </source>
</reference>
<evidence type="ECO:0000313" key="2">
    <source>
        <dbReference type="Proteomes" id="UP000288805"/>
    </source>
</evidence>
<dbReference type="EMBL" id="QGNW01001162">
    <property type="protein sequence ID" value="RVW52772.1"/>
    <property type="molecule type" value="Genomic_DNA"/>
</dbReference>
<protein>
    <recommendedName>
        <fullName evidence="3">DUF4283 domain-containing protein</fullName>
    </recommendedName>
</protein>
<proteinExistence type="predicted"/>
<evidence type="ECO:0000313" key="1">
    <source>
        <dbReference type="EMBL" id="RVW52772.1"/>
    </source>
</evidence>
<evidence type="ECO:0008006" key="3">
    <source>
        <dbReference type="Google" id="ProtNLM"/>
    </source>
</evidence>